<dbReference type="SUPFAM" id="SSF51735">
    <property type="entry name" value="NAD(P)-binding Rossmann-fold domains"/>
    <property type="match status" value="1"/>
</dbReference>
<dbReference type="Gene3D" id="3.40.50.720">
    <property type="entry name" value="NAD(P)-binding Rossmann-like Domain"/>
    <property type="match status" value="1"/>
</dbReference>
<dbReference type="InterPro" id="IPR036291">
    <property type="entry name" value="NAD(P)-bd_dom_sf"/>
</dbReference>
<dbReference type="PANTHER" id="PTHR43477">
    <property type="entry name" value="DIHYDROANTICAPSIN 7-DEHYDROGENASE"/>
    <property type="match status" value="1"/>
</dbReference>
<dbReference type="InterPro" id="IPR051122">
    <property type="entry name" value="SDR_DHRS6-like"/>
</dbReference>
<dbReference type="FunFam" id="3.40.50.720:FF:000084">
    <property type="entry name" value="Short-chain dehydrogenase reductase"/>
    <property type="match status" value="1"/>
</dbReference>
<dbReference type="PANTHER" id="PTHR43477:SF1">
    <property type="entry name" value="DIHYDROANTICAPSIN 7-DEHYDROGENASE"/>
    <property type="match status" value="1"/>
</dbReference>
<keyword evidence="3" id="KW-0560">Oxidoreductase</keyword>
<dbReference type="InterPro" id="IPR020904">
    <property type="entry name" value="Sc_DH/Rdtase_CS"/>
</dbReference>
<protein>
    <submittedName>
        <fullName evidence="5">Related to 3-ketoacyl-acyl carrier protein reductase</fullName>
    </submittedName>
</protein>
<dbReference type="CDD" id="cd05233">
    <property type="entry name" value="SDR_c"/>
    <property type="match status" value="1"/>
</dbReference>
<evidence type="ECO:0000313" key="6">
    <source>
        <dbReference type="Proteomes" id="UP000177625"/>
    </source>
</evidence>
<dbReference type="PRINTS" id="PR00081">
    <property type="entry name" value="GDHRDH"/>
</dbReference>
<dbReference type="PROSITE" id="PS00061">
    <property type="entry name" value="ADH_SHORT"/>
    <property type="match status" value="1"/>
</dbReference>
<gene>
    <name evidence="5" type="ORF">RSE6_00324</name>
</gene>
<evidence type="ECO:0000256" key="1">
    <source>
        <dbReference type="ARBA" id="ARBA00006484"/>
    </source>
</evidence>
<proteinExistence type="inferred from homology"/>
<evidence type="ECO:0000256" key="2">
    <source>
        <dbReference type="ARBA" id="ARBA00022857"/>
    </source>
</evidence>
<evidence type="ECO:0000256" key="3">
    <source>
        <dbReference type="ARBA" id="ARBA00023002"/>
    </source>
</evidence>
<dbReference type="Pfam" id="PF00106">
    <property type="entry name" value="adh_short"/>
    <property type="match status" value="1"/>
</dbReference>
<comment type="similarity">
    <text evidence="1 4">Belongs to the short-chain dehydrogenases/reductases (SDR) family.</text>
</comment>
<accession>A0A1E1LUY8</accession>
<dbReference type="GO" id="GO:0016491">
    <property type="term" value="F:oxidoreductase activity"/>
    <property type="evidence" value="ECO:0007669"/>
    <property type="project" value="UniProtKB-KW"/>
</dbReference>
<dbReference type="Proteomes" id="UP000177625">
    <property type="component" value="Unassembled WGS sequence"/>
</dbReference>
<organism evidence="5 6">
    <name type="scientific">Rhynchosporium secalis</name>
    <name type="common">Barley scald fungus</name>
    <dbReference type="NCBI Taxonomy" id="38038"/>
    <lineage>
        <taxon>Eukaryota</taxon>
        <taxon>Fungi</taxon>
        <taxon>Dikarya</taxon>
        <taxon>Ascomycota</taxon>
        <taxon>Pezizomycotina</taxon>
        <taxon>Leotiomycetes</taxon>
        <taxon>Helotiales</taxon>
        <taxon>Ploettnerulaceae</taxon>
        <taxon>Rhynchosporium</taxon>
    </lineage>
</organism>
<dbReference type="AlphaFoldDB" id="A0A1E1LUY8"/>
<sequence>MPFNYHDGTNILPQRTIDVIGFGKVAIITGCASGVGLATIQLFLSHQYEVLGVDIVDMEYAKIDQRDQERFHFHRGDLTEDGECDEVVRICVAKFGRWSGSIVLAMRDCSDIKSPKIDVLANVAGVMDAFEAIDVFSDAEWSRIMSVNLTVPTRMIRAVIPFMKAKQNGSIINVASKAAISGATAGLAYTTSKHGLLGVTKHTAWRFRDEGIRCNAVLPGTMETNVKAFEKNDHFDEAGFAALRPIWELHNPVGETPSITSNEVANVILFLASDGARAINGVALPIDKAWGVI</sequence>
<evidence type="ECO:0000313" key="5">
    <source>
        <dbReference type="EMBL" id="CZT40684.1"/>
    </source>
</evidence>
<dbReference type="EMBL" id="FJVC01000005">
    <property type="protein sequence ID" value="CZT40684.1"/>
    <property type="molecule type" value="Genomic_DNA"/>
</dbReference>
<dbReference type="PRINTS" id="PR00080">
    <property type="entry name" value="SDRFAMILY"/>
</dbReference>
<dbReference type="InterPro" id="IPR002347">
    <property type="entry name" value="SDR_fam"/>
</dbReference>
<keyword evidence="2" id="KW-0521">NADP</keyword>
<dbReference type="GO" id="GO:0009688">
    <property type="term" value="P:abscisic acid biosynthetic process"/>
    <property type="evidence" value="ECO:0007669"/>
    <property type="project" value="UniProtKB-ARBA"/>
</dbReference>
<evidence type="ECO:0000256" key="4">
    <source>
        <dbReference type="RuleBase" id="RU000363"/>
    </source>
</evidence>
<reference evidence="6" key="1">
    <citation type="submission" date="2016-03" db="EMBL/GenBank/DDBJ databases">
        <authorList>
            <person name="Guldener U."/>
        </authorList>
    </citation>
    <scope>NUCLEOTIDE SEQUENCE [LARGE SCALE GENOMIC DNA]</scope>
</reference>
<keyword evidence="6" id="KW-1185">Reference proteome</keyword>
<name>A0A1E1LUY8_RHYSE</name>